<evidence type="ECO:0000313" key="1">
    <source>
        <dbReference type="EMBL" id="MEX3749278.1"/>
    </source>
</evidence>
<dbReference type="EMBL" id="JBFPKE010000001">
    <property type="protein sequence ID" value="MEX3749278.1"/>
    <property type="molecule type" value="Genomic_DNA"/>
</dbReference>
<dbReference type="Proteomes" id="UP001558535">
    <property type="component" value="Unassembled WGS sequence"/>
</dbReference>
<comment type="caution">
    <text evidence="1">The sequence shown here is derived from an EMBL/GenBank/DDBJ whole genome shotgun (WGS) entry which is preliminary data.</text>
</comment>
<evidence type="ECO:0008006" key="3">
    <source>
        <dbReference type="Google" id="ProtNLM"/>
    </source>
</evidence>
<keyword evidence="2" id="KW-1185">Reference proteome</keyword>
<evidence type="ECO:0000313" key="2">
    <source>
        <dbReference type="Proteomes" id="UP001558535"/>
    </source>
</evidence>
<gene>
    <name evidence="1" type="ORF">AB3X84_04570</name>
</gene>
<accession>A0ABV3W7U4</accession>
<dbReference type="RefSeq" id="WP_368577490.1">
    <property type="nucleotide sequence ID" value="NZ_CP168530.1"/>
</dbReference>
<dbReference type="InterPro" id="IPR029149">
    <property type="entry name" value="Creatin/AminoP/Spt16_N"/>
</dbReference>
<proteinExistence type="predicted"/>
<protein>
    <recommendedName>
        <fullName evidence="3">Creatinase N-terminal domain-containing protein</fullName>
    </recommendedName>
</protein>
<reference evidence="1 2" key="1">
    <citation type="submission" date="2024-07" db="EMBL/GenBank/DDBJ databases">
        <title>A survey of Mimosa microsymbionts across Brazilian biomes reveals a high diversity of Paraburkholderia nodulating endemic species, but also that Cupriavidus is common as a symbiont of widespread species.</title>
        <authorList>
            <person name="Rouws L."/>
            <person name="Barauna A."/>
            <person name="Beukes C."/>
            <person name="Rouws J.R.C."/>
            <person name="De Faria S.M."/>
            <person name="Gross E."/>
            <person name="Bueno Dos Reis Junior F."/>
            <person name="Simon M.F."/>
            <person name="Maluk M."/>
            <person name="Odee D.W."/>
            <person name="Kenicer G."/>
            <person name="Young J.P.W."/>
            <person name="Reis V.M."/>
            <person name="Zilli J."/>
            <person name="James E.K."/>
        </authorList>
    </citation>
    <scope>NUCLEOTIDE SEQUENCE [LARGE SCALE GENOMIC DNA]</scope>
    <source>
        <strain evidence="1 2">BR14375</strain>
    </source>
</reference>
<organism evidence="1 2">
    <name type="scientific">Paraburkholderia phenoliruptrix</name>
    <dbReference type="NCBI Taxonomy" id="252970"/>
    <lineage>
        <taxon>Bacteria</taxon>
        <taxon>Pseudomonadati</taxon>
        <taxon>Pseudomonadota</taxon>
        <taxon>Betaproteobacteria</taxon>
        <taxon>Burkholderiales</taxon>
        <taxon>Burkholderiaceae</taxon>
        <taxon>Paraburkholderia</taxon>
    </lineage>
</organism>
<sequence>MMREVRAYRLSRVLEQLRLHRCPAILLYDPVNIRYATDTSNMQVWAAWTRSAKPGCKSTGSYCWTGRR</sequence>
<dbReference type="Gene3D" id="3.40.350.10">
    <property type="entry name" value="Creatinase/prolidase N-terminal domain"/>
    <property type="match status" value="1"/>
</dbReference>
<name>A0ABV3W7U4_9BURK</name>